<dbReference type="InterPro" id="IPR012319">
    <property type="entry name" value="FPG_cat"/>
</dbReference>
<keyword evidence="6" id="KW-0234">DNA repair</keyword>
<proteinExistence type="inferred from homology"/>
<evidence type="ECO:0000256" key="4">
    <source>
        <dbReference type="ARBA" id="ARBA00022801"/>
    </source>
</evidence>
<evidence type="ECO:0000256" key="3">
    <source>
        <dbReference type="ARBA" id="ARBA00022763"/>
    </source>
</evidence>
<feature type="domain" description="Formamidopyrimidine-DNA glycosylase catalytic" evidence="10">
    <location>
        <begin position="2"/>
        <end position="115"/>
    </location>
</feature>
<evidence type="ECO:0000256" key="8">
    <source>
        <dbReference type="ARBA" id="ARBA00023268"/>
    </source>
</evidence>
<dbReference type="SUPFAM" id="SSF81624">
    <property type="entry name" value="N-terminal domain of MutM-like DNA repair proteins"/>
    <property type="match status" value="1"/>
</dbReference>
<dbReference type="EMBL" id="BAAAJE010000006">
    <property type="protein sequence ID" value="GAA1138005.1"/>
    <property type="molecule type" value="Genomic_DNA"/>
</dbReference>
<keyword evidence="9" id="KW-0326">Glycosidase</keyword>
<dbReference type="InterPro" id="IPR010979">
    <property type="entry name" value="Ribosomal_uS13-like_H2TH"/>
</dbReference>
<keyword evidence="5" id="KW-0238">DNA-binding</keyword>
<dbReference type="Pfam" id="PF01149">
    <property type="entry name" value="Fapy_DNA_glyco"/>
    <property type="match status" value="1"/>
</dbReference>
<keyword evidence="8" id="KW-0511">Multifunctional enzyme</keyword>
<dbReference type="PANTHER" id="PTHR22993:SF9">
    <property type="entry name" value="FORMAMIDOPYRIMIDINE-DNA GLYCOSYLASE"/>
    <property type="match status" value="1"/>
</dbReference>
<protein>
    <submittedName>
        <fullName evidence="11">Formamidopyrimidine-DNA glycosylase</fullName>
    </submittedName>
</protein>
<gene>
    <name evidence="11" type="ORF">GCM10009606_17340</name>
</gene>
<dbReference type="Proteomes" id="UP001499979">
    <property type="component" value="Unassembled WGS sequence"/>
</dbReference>
<keyword evidence="4" id="KW-0378">Hydrolase</keyword>
<comment type="similarity">
    <text evidence="2">Belongs to the FPG family.</text>
</comment>
<dbReference type="PANTHER" id="PTHR22993">
    <property type="entry name" value="FORMAMIDOPYRIMIDINE-DNA GLYCOSYLASE"/>
    <property type="match status" value="1"/>
</dbReference>
<comment type="catalytic activity">
    <reaction evidence="1">
        <text>Hydrolysis of DNA containing ring-opened 7-methylguanine residues, releasing 2,6-diamino-4-hydroxy-5-(N-methyl)formamidopyrimidine.</text>
        <dbReference type="EC" id="3.2.2.23"/>
    </reaction>
</comment>
<accession>A0ABN1UCJ3</accession>
<dbReference type="SUPFAM" id="SSF46946">
    <property type="entry name" value="S13-like H2TH domain"/>
    <property type="match status" value="1"/>
</dbReference>
<dbReference type="RefSeq" id="WP_343907100.1">
    <property type="nucleotide sequence ID" value="NZ_BAAAJE010000006.1"/>
</dbReference>
<dbReference type="PROSITE" id="PS51068">
    <property type="entry name" value="FPG_CAT"/>
    <property type="match status" value="1"/>
</dbReference>
<keyword evidence="3" id="KW-0227">DNA damage</keyword>
<dbReference type="Gene3D" id="1.10.8.50">
    <property type="match status" value="1"/>
</dbReference>
<keyword evidence="12" id="KW-1185">Reference proteome</keyword>
<dbReference type="Gene3D" id="3.20.190.10">
    <property type="entry name" value="MutM-like, N-terminal"/>
    <property type="match status" value="1"/>
</dbReference>
<dbReference type="InterPro" id="IPR035937">
    <property type="entry name" value="FPG_N"/>
</dbReference>
<evidence type="ECO:0000256" key="5">
    <source>
        <dbReference type="ARBA" id="ARBA00023125"/>
    </source>
</evidence>
<evidence type="ECO:0000256" key="6">
    <source>
        <dbReference type="ARBA" id="ARBA00023204"/>
    </source>
</evidence>
<evidence type="ECO:0000256" key="7">
    <source>
        <dbReference type="ARBA" id="ARBA00023239"/>
    </source>
</evidence>
<reference evidence="11 12" key="1">
    <citation type="journal article" date="2019" name="Int. J. Syst. Evol. Microbiol.">
        <title>The Global Catalogue of Microorganisms (GCM) 10K type strain sequencing project: providing services to taxonomists for standard genome sequencing and annotation.</title>
        <authorList>
            <consortium name="The Broad Institute Genomics Platform"/>
            <consortium name="The Broad Institute Genome Sequencing Center for Infectious Disease"/>
            <person name="Wu L."/>
            <person name="Ma J."/>
        </authorList>
    </citation>
    <scope>NUCLEOTIDE SEQUENCE [LARGE SCALE GENOMIC DNA]</scope>
    <source>
        <strain evidence="11 12">JCM 11813</strain>
    </source>
</reference>
<sequence length="262" mass="28966">MPELPDVEVFRRTLAHSSLHREITGVEVADPMVLEDVSAADLERELTGSQLTATTRHGKHLYVRRDAGPALALHFGMTAYLEPDAADAPEPDHARVTLLFEGDRRLVFVDQRRFGRITLVDDPARDVEERGLGPDALAIDRPGLHDRLEVSRGGLAATLMDQSVVAGIGNIYSDEVLFHARLDPRMRASTVTDREVARLHHQLRRVLERAIEAHARPEAMPAGWLIHAREDGAPCPRGNGTVRPYSVAGRTAYWCPECQGGD</sequence>
<comment type="caution">
    <text evidence="11">The sequence shown here is derived from an EMBL/GenBank/DDBJ whole genome shotgun (WGS) entry which is preliminary data.</text>
</comment>
<dbReference type="InterPro" id="IPR015886">
    <property type="entry name" value="H2TH_FPG"/>
</dbReference>
<evidence type="ECO:0000259" key="10">
    <source>
        <dbReference type="PROSITE" id="PS51068"/>
    </source>
</evidence>
<keyword evidence="7" id="KW-0456">Lyase</keyword>
<dbReference type="SMART" id="SM01232">
    <property type="entry name" value="H2TH"/>
    <property type="match status" value="1"/>
</dbReference>
<name>A0ABN1UCJ3_9ACTN</name>
<evidence type="ECO:0000313" key="11">
    <source>
        <dbReference type="EMBL" id="GAA1138005.1"/>
    </source>
</evidence>
<evidence type="ECO:0000256" key="1">
    <source>
        <dbReference type="ARBA" id="ARBA00001668"/>
    </source>
</evidence>
<evidence type="ECO:0000313" key="12">
    <source>
        <dbReference type="Proteomes" id="UP001499979"/>
    </source>
</evidence>
<dbReference type="SMART" id="SM00898">
    <property type="entry name" value="Fapy_DNA_glyco"/>
    <property type="match status" value="1"/>
</dbReference>
<dbReference type="Pfam" id="PF06831">
    <property type="entry name" value="H2TH"/>
    <property type="match status" value="1"/>
</dbReference>
<organism evidence="11 12">
    <name type="scientific">Nocardioides aquiterrae</name>
    <dbReference type="NCBI Taxonomy" id="203799"/>
    <lineage>
        <taxon>Bacteria</taxon>
        <taxon>Bacillati</taxon>
        <taxon>Actinomycetota</taxon>
        <taxon>Actinomycetes</taxon>
        <taxon>Propionibacteriales</taxon>
        <taxon>Nocardioidaceae</taxon>
        <taxon>Nocardioides</taxon>
    </lineage>
</organism>
<dbReference type="SUPFAM" id="SSF57716">
    <property type="entry name" value="Glucocorticoid receptor-like (DNA-binding domain)"/>
    <property type="match status" value="1"/>
</dbReference>
<evidence type="ECO:0000256" key="2">
    <source>
        <dbReference type="ARBA" id="ARBA00009409"/>
    </source>
</evidence>
<evidence type="ECO:0000256" key="9">
    <source>
        <dbReference type="ARBA" id="ARBA00023295"/>
    </source>
</evidence>